<dbReference type="InterPro" id="IPR016131">
    <property type="entry name" value="Haemerythrin_Fe_BS"/>
</dbReference>
<sequence length="136" mass="15892">MSFVEIKLEGLLSHSVIDSQHVNLISLLDNLVLVAKNSAGNEDILQLYERVYSYARHHFQTEEKMMRESNYFMAKDHIEQHNNILWIISRSSQEIGNGKGDTAIEQLSYCYEYLLRHIHSEDVEFFRYHSIASLDA</sequence>
<feature type="domain" description="Hemerythrin-like" evidence="5">
    <location>
        <begin position="16"/>
        <end position="127"/>
    </location>
</feature>
<gene>
    <name evidence="6" type="ordered locus">DMR_36700</name>
</gene>
<evidence type="ECO:0000256" key="1">
    <source>
        <dbReference type="ARBA" id="ARBA00010587"/>
    </source>
</evidence>
<dbReference type="CDD" id="cd12107">
    <property type="entry name" value="Hemerythrin"/>
    <property type="match status" value="1"/>
</dbReference>
<dbReference type="GO" id="GO:0046872">
    <property type="term" value="F:metal ion binding"/>
    <property type="evidence" value="ECO:0007669"/>
    <property type="project" value="UniProtKB-KW"/>
</dbReference>
<dbReference type="RefSeq" id="WP_015862303.1">
    <property type="nucleotide sequence ID" value="NC_012796.1"/>
</dbReference>
<dbReference type="InterPro" id="IPR012827">
    <property type="entry name" value="Hemerythrin_metal-bd"/>
</dbReference>
<name>C4XM33_SOLM1</name>
<dbReference type="STRING" id="573370.DMR_36700"/>
<evidence type="ECO:0000259" key="5">
    <source>
        <dbReference type="Pfam" id="PF01814"/>
    </source>
</evidence>
<dbReference type="InterPro" id="IPR035938">
    <property type="entry name" value="Hemerythrin-like_sf"/>
</dbReference>
<dbReference type="HOGENOM" id="CLU_086902_3_1_7"/>
<keyword evidence="3" id="KW-0479">Metal-binding</keyword>
<dbReference type="KEGG" id="dma:DMR_36700"/>
<dbReference type="eggNOG" id="COG2703">
    <property type="taxonomic scope" value="Bacteria"/>
</dbReference>
<comment type="similarity">
    <text evidence="1">Belongs to the hemerythrin family.</text>
</comment>
<dbReference type="PROSITE" id="PS00550">
    <property type="entry name" value="HEMERYTHRINS"/>
    <property type="match status" value="1"/>
</dbReference>
<dbReference type="SUPFAM" id="SSF47188">
    <property type="entry name" value="Hemerythrin-like"/>
    <property type="match status" value="1"/>
</dbReference>
<dbReference type="InterPro" id="IPR050669">
    <property type="entry name" value="Hemerythrin"/>
</dbReference>
<dbReference type="InterPro" id="IPR012312">
    <property type="entry name" value="Hemerythrin-like"/>
</dbReference>
<proteinExistence type="inferred from homology"/>
<dbReference type="PANTHER" id="PTHR37164">
    <property type="entry name" value="BACTERIOHEMERYTHRIN"/>
    <property type="match status" value="1"/>
</dbReference>
<accession>C4XM33</accession>
<dbReference type="PANTHER" id="PTHR37164:SF1">
    <property type="entry name" value="BACTERIOHEMERYTHRIN"/>
    <property type="match status" value="1"/>
</dbReference>
<evidence type="ECO:0000256" key="2">
    <source>
        <dbReference type="ARBA" id="ARBA00022621"/>
    </source>
</evidence>
<dbReference type="NCBIfam" id="TIGR02481">
    <property type="entry name" value="hemeryth_dom"/>
    <property type="match status" value="1"/>
</dbReference>
<evidence type="ECO:0000256" key="4">
    <source>
        <dbReference type="ARBA" id="ARBA00023004"/>
    </source>
</evidence>
<dbReference type="Proteomes" id="UP000009071">
    <property type="component" value="Chromosome"/>
</dbReference>
<evidence type="ECO:0000313" key="6">
    <source>
        <dbReference type="EMBL" id="BAH77161.1"/>
    </source>
</evidence>
<organism evidence="6 7">
    <name type="scientific">Solidesulfovibrio magneticus (strain ATCC 700980 / DSM 13731 / RS-1)</name>
    <name type="common">Desulfovibrio magneticus</name>
    <dbReference type="NCBI Taxonomy" id="573370"/>
    <lineage>
        <taxon>Bacteria</taxon>
        <taxon>Pseudomonadati</taxon>
        <taxon>Thermodesulfobacteriota</taxon>
        <taxon>Desulfovibrionia</taxon>
        <taxon>Desulfovibrionales</taxon>
        <taxon>Desulfovibrionaceae</taxon>
        <taxon>Solidesulfovibrio</taxon>
    </lineage>
</organism>
<keyword evidence="7" id="KW-1185">Reference proteome</keyword>
<evidence type="ECO:0000256" key="3">
    <source>
        <dbReference type="ARBA" id="ARBA00022723"/>
    </source>
</evidence>
<keyword evidence="2" id="KW-0561">Oxygen transport</keyword>
<dbReference type="EMBL" id="AP010904">
    <property type="protein sequence ID" value="BAH77161.1"/>
    <property type="molecule type" value="Genomic_DNA"/>
</dbReference>
<reference evidence="6 7" key="1">
    <citation type="journal article" date="2009" name="Genome Res.">
        <title>Whole genome sequence of Desulfovibrio magneticus strain RS-1 revealed common gene clusters in magnetotactic bacteria.</title>
        <authorList>
            <person name="Nakazawa H."/>
            <person name="Arakaki A."/>
            <person name="Narita-Yamada S."/>
            <person name="Yashiro I."/>
            <person name="Jinno K."/>
            <person name="Aoki N."/>
            <person name="Tsuruyama A."/>
            <person name="Okamura Y."/>
            <person name="Tanikawa S."/>
            <person name="Fujita N."/>
            <person name="Takeyama H."/>
            <person name="Matsunaga T."/>
        </authorList>
    </citation>
    <scope>NUCLEOTIDE SEQUENCE [LARGE SCALE GENOMIC DNA]</scope>
    <source>
        <strain evidence="7">ATCC 700980 / DSM 13731 / RS-1</strain>
    </source>
</reference>
<keyword evidence="2" id="KW-0813">Transport</keyword>
<protein>
    <submittedName>
        <fullName evidence="6">Hemerythrin family protein</fullName>
    </submittedName>
</protein>
<dbReference type="Gene3D" id="1.20.120.50">
    <property type="entry name" value="Hemerythrin-like"/>
    <property type="match status" value="1"/>
</dbReference>
<dbReference type="GO" id="GO:0005344">
    <property type="term" value="F:oxygen carrier activity"/>
    <property type="evidence" value="ECO:0007669"/>
    <property type="project" value="UniProtKB-KW"/>
</dbReference>
<evidence type="ECO:0000313" key="7">
    <source>
        <dbReference type="Proteomes" id="UP000009071"/>
    </source>
</evidence>
<keyword evidence="4" id="KW-0408">Iron</keyword>
<dbReference type="Pfam" id="PF01814">
    <property type="entry name" value="Hemerythrin"/>
    <property type="match status" value="1"/>
</dbReference>
<dbReference type="AlphaFoldDB" id="C4XM33"/>
<dbReference type="OrthoDB" id="9774644at2"/>